<evidence type="ECO:0000256" key="5">
    <source>
        <dbReference type="ARBA" id="ARBA00023049"/>
    </source>
</evidence>
<dbReference type="InterPro" id="IPR025657">
    <property type="entry name" value="RadC_JAB"/>
</dbReference>
<organism evidence="7 8">
    <name type="scientific">Bacteroides caccae</name>
    <dbReference type="NCBI Taxonomy" id="47678"/>
    <lineage>
        <taxon>Bacteria</taxon>
        <taxon>Pseudomonadati</taxon>
        <taxon>Bacteroidota</taxon>
        <taxon>Bacteroidia</taxon>
        <taxon>Bacteroidales</taxon>
        <taxon>Bacteroidaceae</taxon>
        <taxon>Bacteroides</taxon>
    </lineage>
</organism>
<evidence type="ECO:0000256" key="1">
    <source>
        <dbReference type="ARBA" id="ARBA00022670"/>
    </source>
</evidence>
<name>A0A6L3KUK6_9BACE</name>
<evidence type="ECO:0000313" key="8">
    <source>
        <dbReference type="Proteomes" id="UP000475905"/>
    </source>
</evidence>
<gene>
    <name evidence="7" type="ORF">F2Y36_11525</name>
</gene>
<sequence length="201" mass="22960">MNNLFDIVGESRHLSDNELIYNITNSEQAVSQFVEALSHNEDLSVEMLFEGLTPGRKRVALAAVELYKRMQERKFEKQVVKSSEDVYKIMCPLIGELEIEEFWVLLLNQGSKVIKKIRLSSGGIDGTYVDVRLLLKQAVLNNATRIIVVHNHPSGNKQPSMIDNRLTDKIKKASEVMEIHLDDHLVICNHSYYSYSDEGRL</sequence>
<dbReference type="PANTHER" id="PTHR30471:SF3">
    <property type="entry name" value="UPF0758 PROTEIN YEES-RELATED"/>
    <property type="match status" value="1"/>
</dbReference>
<dbReference type="GO" id="GO:0046872">
    <property type="term" value="F:metal ion binding"/>
    <property type="evidence" value="ECO:0007669"/>
    <property type="project" value="UniProtKB-KW"/>
</dbReference>
<dbReference type="CDD" id="cd08071">
    <property type="entry name" value="MPN_DUF2466"/>
    <property type="match status" value="1"/>
</dbReference>
<evidence type="ECO:0000256" key="2">
    <source>
        <dbReference type="ARBA" id="ARBA00022723"/>
    </source>
</evidence>
<dbReference type="Pfam" id="PF04002">
    <property type="entry name" value="RadC"/>
    <property type="match status" value="1"/>
</dbReference>
<evidence type="ECO:0000313" key="7">
    <source>
        <dbReference type="EMBL" id="KAA5463054.1"/>
    </source>
</evidence>
<dbReference type="PANTHER" id="PTHR30471">
    <property type="entry name" value="DNA REPAIR PROTEIN RADC"/>
    <property type="match status" value="1"/>
</dbReference>
<dbReference type="PROSITE" id="PS50249">
    <property type="entry name" value="MPN"/>
    <property type="match status" value="1"/>
</dbReference>
<comment type="caution">
    <text evidence="7">The sequence shown here is derived from an EMBL/GenBank/DDBJ whole genome shotgun (WGS) entry which is preliminary data.</text>
</comment>
<accession>A0A6L3KUK6</accession>
<dbReference type="InterPro" id="IPR037518">
    <property type="entry name" value="MPN"/>
</dbReference>
<evidence type="ECO:0000256" key="3">
    <source>
        <dbReference type="ARBA" id="ARBA00022801"/>
    </source>
</evidence>
<dbReference type="GO" id="GO:0008237">
    <property type="term" value="F:metallopeptidase activity"/>
    <property type="evidence" value="ECO:0007669"/>
    <property type="project" value="UniProtKB-KW"/>
</dbReference>
<dbReference type="EMBL" id="VVYP01000013">
    <property type="protein sequence ID" value="KAA5463054.1"/>
    <property type="molecule type" value="Genomic_DNA"/>
</dbReference>
<dbReference type="InterPro" id="IPR001405">
    <property type="entry name" value="UPF0758"/>
</dbReference>
<keyword evidence="4" id="KW-0862">Zinc</keyword>
<dbReference type="InterPro" id="IPR020891">
    <property type="entry name" value="UPF0758_CS"/>
</dbReference>
<dbReference type="Proteomes" id="UP000475905">
    <property type="component" value="Unassembled WGS sequence"/>
</dbReference>
<keyword evidence="5" id="KW-0482">Metalloprotease</keyword>
<dbReference type="RefSeq" id="WP_149935250.1">
    <property type="nucleotide sequence ID" value="NZ_CAXSJX010000002.1"/>
</dbReference>
<evidence type="ECO:0000259" key="6">
    <source>
        <dbReference type="PROSITE" id="PS50249"/>
    </source>
</evidence>
<keyword evidence="1" id="KW-0645">Protease</keyword>
<keyword evidence="2" id="KW-0479">Metal-binding</keyword>
<proteinExistence type="predicted"/>
<dbReference type="Gene3D" id="3.40.140.10">
    <property type="entry name" value="Cytidine Deaminase, domain 2"/>
    <property type="match status" value="1"/>
</dbReference>
<dbReference type="PROSITE" id="PS01302">
    <property type="entry name" value="UPF0758"/>
    <property type="match status" value="1"/>
</dbReference>
<dbReference type="AlphaFoldDB" id="A0A6L3KUK6"/>
<evidence type="ECO:0000256" key="4">
    <source>
        <dbReference type="ARBA" id="ARBA00022833"/>
    </source>
</evidence>
<keyword evidence="3" id="KW-0378">Hydrolase</keyword>
<dbReference type="GO" id="GO:0006508">
    <property type="term" value="P:proteolysis"/>
    <property type="evidence" value="ECO:0007669"/>
    <property type="project" value="UniProtKB-KW"/>
</dbReference>
<protein>
    <submittedName>
        <fullName evidence="7">JAB domain-containing protein</fullName>
    </submittedName>
</protein>
<feature type="domain" description="MPN" evidence="6">
    <location>
        <begin position="79"/>
        <end position="201"/>
    </location>
</feature>
<reference evidence="7 8" key="1">
    <citation type="journal article" date="2019" name="Nat. Med.">
        <title>A library of human gut bacterial isolates paired with longitudinal multiomics data enables mechanistic microbiome research.</title>
        <authorList>
            <person name="Poyet M."/>
            <person name="Groussin M."/>
            <person name="Gibbons S.M."/>
            <person name="Avila-Pacheco J."/>
            <person name="Jiang X."/>
            <person name="Kearney S.M."/>
            <person name="Perrotta A.R."/>
            <person name="Berdy B."/>
            <person name="Zhao S."/>
            <person name="Lieberman T.D."/>
            <person name="Swanson P.K."/>
            <person name="Smith M."/>
            <person name="Roesemann S."/>
            <person name="Alexander J.E."/>
            <person name="Rich S.A."/>
            <person name="Livny J."/>
            <person name="Vlamakis H."/>
            <person name="Clish C."/>
            <person name="Bullock K."/>
            <person name="Deik A."/>
            <person name="Scott J."/>
            <person name="Pierce K.A."/>
            <person name="Xavier R.J."/>
            <person name="Alm E.J."/>
        </authorList>
    </citation>
    <scope>NUCLEOTIDE SEQUENCE [LARGE SCALE GENOMIC DNA]</scope>
    <source>
        <strain evidence="7 8">BIOML-A31</strain>
    </source>
</reference>